<dbReference type="Pfam" id="PF00082">
    <property type="entry name" value="Peptidase_S8"/>
    <property type="match status" value="1"/>
</dbReference>
<dbReference type="PANTHER" id="PTHR43806:SF11">
    <property type="entry name" value="CEREVISIN-RELATED"/>
    <property type="match status" value="1"/>
</dbReference>
<accession>A0A0S2DLK0</accession>
<dbReference type="InterPro" id="IPR034193">
    <property type="entry name" value="PCSK9_ProteinaseK-like"/>
</dbReference>
<dbReference type="Proteomes" id="UP000061569">
    <property type="component" value="Chromosome"/>
</dbReference>
<dbReference type="SUPFAM" id="SSF49785">
    <property type="entry name" value="Galactose-binding domain-like"/>
    <property type="match status" value="1"/>
</dbReference>
<dbReference type="CDD" id="cd04077">
    <property type="entry name" value="Peptidases_S8_PCSK9_ProteinaseK_like"/>
    <property type="match status" value="1"/>
</dbReference>
<dbReference type="InterPro" id="IPR037045">
    <property type="entry name" value="S8pro/Inhibitor_I9_sf"/>
</dbReference>
<dbReference type="InterPro" id="IPR000209">
    <property type="entry name" value="Peptidase_S8/S53_dom"/>
</dbReference>
<dbReference type="PATRIC" id="fig|69.6.peg.3794"/>
<dbReference type="PROSITE" id="PS51257">
    <property type="entry name" value="PROKAR_LIPOPROTEIN"/>
    <property type="match status" value="1"/>
</dbReference>
<dbReference type="PROSITE" id="PS51829">
    <property type="entry name" value="P_HOMO_B"/>
    <property type="match status" value="1"/>
</dbReference>
<dbReference type="Pfam" id="PF01483">
    <property type="entry name" value="P_proprotein"/>
    <property type="match status" value="1"/>
</dbReference>
<dbReference type="SMART" id="SM00089">
    <property type="entry name" value="PKD"/>
    <property type="match status" value="1"/>
</dbReference>
<dbReference type="SUPFAM" id="SSF49299">
    <property type="entry name" value="PKD domain"/>
    <property type="match status" value="1"/>
</dbReference>
<reference evidence="7 8" key="1">
    <citation type="submission" date="2015-11" db="EMBL/GenBank/DDBJ databases">
        <title>Genome sequences of Lysobacter enzymogenes strain C3 and Lysobacter antibioticus ATCC 29479.</title>
        <authorList>
            <person name="Kobayashi D.Y."/>
        </authorList>
    </citation>
    <scope>NUCLEOTIDE SEQUENCE [LARGE SCALE GENOMIC DNA]</scope>
    <source>
        <strain evidence="7 8">C3</strain>
    </source>
</reference>
<dbReference type="InterPro" id="IPR000601">
    <property type="entry name" value="PKD_dom"/>
</dbReference>
<dbReference type="CDD" id="cd00146">
    <property type="entry name" value="PKD"/>
    <property type="match status" value="1"/>
</dbReference>
<evidence type="ECO:0000256" key="3">
    <source>
        <dbReference type="ARBA" id="ARBA00022801"/>
    </source>
</evidence>
<dbReference type="SUPFAM" id="SSF52743">
    <property type="entry name" value="Subtilisin-like"/>
    <property type="match status" value="1"/>
</dbReference>
<evidence type="ECO:0000256" key="2">
    <source>
        <dbReference type="ARBA" id="ARBA00022670"/>
    </source>
</evidence>
<feature type="active site" description="Charge relay system" evidence="5">
    <location>
        <position position="187"/>
    </location>
</feature>
<dbReference type="Gene3D" id="2.60.40.10">
    <property type="entry name" value="Immunoglobulins"/>
    <property type="match status" value="1"/>
</dbReference>
<dbReference type="InterPro" id="IPR013783">
    <property type="entry name" value="Ig-like_fold"/>
</dbReference>
<dbReference type="InterPro" id="IPR015500">
    <property type="entry name" value="Peptidase_S8_subtilisin-rel"/>
</dbReference>
<keyword evidence="2 5" id="KW-0645">Protease</keyword>
<dbReference type="Gene3D" id="2.60.120.260">
    <property type="entry name" value="Galactose-binding domain-like"/>
    <property type="match status" value="1"/>
</dbReference>
<evidence type="ECO:0000256" key="1">
    <source>
        <dbReference type="ARBA" id="ARBA00011073"/>
    </source>
</evidence>
<evidence type="ECO:0000313" key="7">
    <source>
        <dbReference type="EMBL" id="ALN59197.1"/>
    </source>
</evidence>
<dbReference type="PROSITE" id="PS00137">
    <property type="entry name" value="SUBTILASE_HIS"/>
    <property type="match status" value="1"/>
</dbReference>
<dbReference type="EMBL" id="CP013140">
    <property type="protein sequence ID" value="ALN59197.1"/>
    <property type="molecule type" value="Genomic_DNA"/>
</dbReference>
<dbReference type="Gene3D" id="3.30.70.80">
    <property type="entry name" value="Peptidase S8 propeptide/proteinase inhibitor I9"/>
    <property type="match status" value="1"/>
</dbReference>
<dbReference type="Pfam" id="PF05922">
    <property type="entry name" value="Inhibitor_I9"/>
    <property type="match status" value="1"/>
</dbReference>
<evidence type="ECO:0000256" key="4">
    <source>
        <dbReference type="ARBA" id="ARBA00022825"/>
    </source>
</evidence>
<sequence>MKHRVLSAMIGASLIAAGCPAFAAELVTAERPIPGRYIVVLKNQVANLSVESVRGTSDIATVARSLSTKHRAKLLRSYQHALRGFVVEADPNALAQLLNDPGVAFVEEDGFGSIAATQNNATWGIDRVDQRNLPLSSSYTYDTDAATVHAYILDTGVRADHVEFSGRMGNGFSARPGDSSTGDCHGHGTHVAGTVAGTTWGVAKKAIVHPIRTFDCTGNGQTSEAIAAIDWVAANHIKPAVANMSFSFPGSAAIDNSVNNLMNAGVVAVAAAGNSNDDACSGSPRRVPRVLTVGSSDRNDARSLWSGGQASGWGRCVDLFAPGSDIVSAGIASATASVPNSGTSMASPHVAGVAALYLATHPAATADEVHAAIVSNATPGKITGDLRGSPNLLVHSLFSAGPGPGNAAPVANFMSSTNGLTATFTDTSSDSDGSIASRSWDFGDGTTSTAANPSKTYAAAGTYTVKLTVVDNGGASNTKTATVTVGSSGGVQTYTNGTDANIPDNNATGITSSISVTGRSGNAPSNAQVAVNIVHSYKGDLIVDLVAPDGSVYNLHNRTGSSTDNINQTFTVNLSSEALNGTWKLRAADRAAQDVGRIDSWSVTF</sequence>
<dbReference type="PROSITE" id="PS00138">
    <property type="entry name" value="SUBTILASE_SER"/>
    <property type="match status" value="1"/>
</dbReference>
<evidence type="ECO:0000256" key="5">
    <source>
        <dbReference type="PROSITE-ProRule" id="PRU01240"/>
    </source>
</evidence>
<dbReference type="PROSITE" id="PS50093">
    <property type="entry name" value="PKD"/>
    <property type="match status" value="1"/>
</dbReference>
<dbReference type="KEGG" id="lez:GLE_3854"/>
<keyword evidence="3 5" id="KW-0378">Hydrolase</keyword>
<dbReference type="InterPro" id="IPR023827">
    <property type="entry name" value="Peptidase_S8_Asp-AS"/>
</dbReference>
<dbReference type="GO" id="GO:0005615">
    <property type="term" value="C:extracellular space"/>
    <property type="evidence" value="ECO:0007669"/>
    <property type="project" value="TreeGrafter"/>
</dbReference>
<dbReference type="InterPro" id="IPR008979">
    <property type="entry name" value="Galactose-bd-like_sf"/>
</dbReference>
<dbReference type="FunFam" id="2.60.120.260:FF:000149">
    <property type="entry name" value="Leupeptin-inactivating enzyme 1"/>
    <property type="match status" value="1"/>
</dbReference>
<dbReference type="OrthoDB" id="9790784at2"/>
<feature type="active site" description="Charge relay system" evidence="5">
    <location>
        <position position="344"/>
    </location>
</feature>
<dbReference type="InterPro" id="IPR002884">
    <property type="entry name" value="P_dom"/>
</dbReference>
<dbReference type="PRINTS" id="PR00723">
    <property type="entry name" value="SUBTILISIN"/>
</dbReference>
<proteinExistence type="inferred from homology"/>
<dbReference type="PROSITE" id="PS51892">
    <property type="entry name" value="SUBTILASE"/>
    <property type="match status" value="1"/>
</dbReference>
<dbReference type="InterPro" id="IPR022409">
    <property type="entry name" value="PKD/Chitinase_dom"/>
</dbReference>
<evidence type="ECO:0000256" key="6">
    <source>
        <dbReference type="RuleBase" id="RU003355"/>
    </source>
</evidence>
<dbReference type="InterPro" id="IPR050131">
    <property type="entry name" value="Peptidase_S8_subtilisin-like"/>
</dbReference>
<protein>
    <submittedName>
        <fullName evidence="7">Peptidase, families S8 and S53/PKD domain/proprotein convertase P-domain protein</fullName>
    </submittedName>
</protein>
<evidence type="ECO:0000313" key="8">
    <source>
        <dbReference type="Proteomes" id="UP000061569"/>
    </source>
</evidence>
<keyword evidence="4 5" id="KW-0720">Serine protease</keyword>
<name>A0A0S2DLK0_LYSEN</name>
<feature type="active site" description="Charge relay system" evidence="5">
    <location>
        <position position="154"/>
    </location>
</feature>
<dbReference type="InterPro" id="IPR023828">
    <property type="entry name" value="Peptidase_S8_Ser-AS"/>
</dbReference>
<dbReference type="PROSITE" id="PS00136">
    <property type="entry name" value="SUBTILASE_ASP"/>
    <property type="match status" value="1"/>
</dbReference>
<dbReference type="InterPro" id="IPR010259">
    <property type="entry name" value="S8pro/Inhibitor_I9"/>
</dbReference>
<comment type="similarity">
    <text evidence="1 5 6">Belongs to the peptidase S8 family.</text>
</comment>
<dbReference type="InterPro" id="IPR035986">
    <property type="entry name" value="PKD_dom_sf"/>
</dbReference>
<dbReference type="InterPro" id="IPR022398">
    <property type="entry name" value="Peptidase_S8_His-AS"/>
</dbReference>
<dbReference type="FunFam" id="3.40.50.200:FF:000014">
    <property type="entry name" value="Proteinase K"/>
    <property type="match status" value="1"/>
</dbReference>
<dbReference type="STRING" id="69.GLE_3854"/>
<dbReference type="GO" id="GO:0004252">
    <property type="term" value="F:serine-type endopeptidase activity"/>
    <property type="evidence" value="ECO:0007669"/>
    <property type="project" value="UniProtKB-UniRule"/>
</dbReference>
<gene>
    <name evidence="7" type="ORF">GLE_3854</name>
</gene>
<organism evidence="7 8">
    <name type="scientific">Lysobacter enzymogenes</name>
    <dbReference type="NCBI Taxonomy" id="69"/>
    <lineage>
        <taxon>Bacteria</taxon>
        <taxon>Pseudomonadati</taxon>
        <taxon>Pseudomonadota</taxon>
        <taxon>Gammaproteobacteria</taxon>
        <taxon>Lysobacterales</taxon>
        <taxon>Lysobacteraceae</taxon>
        <taxon>Lysobacter</taxon>
    </lineage>
</organism>
<dbReference type="PANTHER" id="PTHR43806">
    <property type="entry name" value="PEPTIDASE S8"/>
    <property type="match status" value="1"/>
</dbReference>
<dbReference type="AlphaFoldDB" id="A0A0S2DLK0"/>
<dbReference type="SUPFAM" id="SSF54897">
    <property type="entry name" value="Protease propeptides/inhibitors"/>
    <property type="match status" value="1"/>
</dbReference>
<dbReference type="InterPro" id="IPR036852">
    <property type="entry name" value="Peptidase_S8/S53_dom_sf"/>
</dbReference>
<dbReference type="Gene3D" id="3.40.50.200">
    <property type="entry name" value="Peptidase S8/S53 domain"/>
    <property type="match status" value="1"/>
</dbReference>
<dbReference type="Pfam" id="PF18911">
    <property type="entry name" value="PKD_4"/>
    <property type="match status" value="1"/>
</dbReference>
<dbReference type="GO" id="GO:0006508">
    <property type="term" value="P:proteolysis"/>
    <property type="evidence" value="ECO:0007669"/>
    <property type="project" value="UniProtKB-KW"/>
</dbReference>